<dbReference type="Pfam" id="PF00728">
    <property type="entry name" value="Glyco_hydro_20"/>
    <property type="match status" value="1"/>
</dbReference>
<keyword evidence="3 8" id="KW-0732">Signal</keyword>
<keyword evidence="12" id="KW-1185">Reference proteome</keyword>
<dbReference type="EMBL" id="JBANRG010000080">
    <property type="protein sequence ID" value="KAK7438250.1"/>
    <property type="molecule type" value="Genomic_DNA"/>
</dbReference>
<feature type="signal peptide" evidence="8">
    <location>
        <begin position="1"/>
        <end position="20"/>
    </location>
</feature>
<comment type="similarity">
    <text evidence="2 7">Belongs to the glycosyl hydrolase 20 family.</text>
</comment>
<gene>
    <name evidence="11" type="primary">NAG1_2</name>
    <name evidence="11" type="ORF">VKT23_018181</name>
</gene>
<evidence type="ECO:0000256" key="4">
    <source>
        <dbReference type="ARBA" id="ARBA00022801"/>
    </source>
</evidence>
<dbReference type="PIRSF" id="PIRSF001093">
    <property type="entry name" value="B-hxosamndse_ab_euk"/>
    <property type="match status" value="1"/>
</dbReference>
<dbReference type="InterPro" id="IPR029019">
    <property type="entry name" value="HEX_eukaryotic_N"/>
</dbReference>
<dbReference type="Gene3D" id="3.30.379.10">
    <property type="entry name" value="Chitobiase/beta-hexosaminidase domain 2-like"/>
    <property type="match status" value="1"/>
</dbReference>
<evidence type="ECO:0000256" key="5">
    <source>
        <dbReference type="ARBA" id="ARBA00023180"/>
    </source>
</evidence>
<sequence>MIFKTVIILTVITLAGRVHALWPLPRQLSTGTSIVKLADDFDITFKGIDSAPQDLIDAVTRTKNFIANDKLQRLVVGRGSSDRDSIPSAPSLSTLTLSMDSGFSGQVRSISEEATDVLENRVEGYSLTIPADGSQAELKANSTLGLFRGLTTFTQLWYDLDGTTYSVEAPIEIVDGAAYPYRGLMLDTARNFFPVSDIKRTLDAMSWVKINTFHWHIVDSQSFALEVPDFPELAAAGAYSSSMIYTPDDVKDIVTYAAARGIDVLPEIDTPGHTMIISKAHPEHIACAEAKPWASFANEPPAGQLRLASASTTNFTKALFASVSSMFPGKFFSSGGDELNENCYDQDPETQADLAASGKTLEEALDTFTQATHEALHSNGKTAVVWEEMVLEHNVTLSNNTVVMVWISSEHAASVAHAGFRFVHAASDYFYLDCGAGEWIGADPEGNSWCDPFKTWQRSYTFNPVANLTEEEMMLVLGGQQLLWTEQSHPSNLDPIVWPRAASSAEVFWTGPGNDVSAALPRLHDLAFRMNQRGVGAIALQPLYCALRPGVCDLTA</sequence>
<protein>
    <recommendedName>
        <fullName evidence="7">Beta-hexosaminidase</fullName>
        <ecNumber evidence="7">3.2.1.52</ecNumber>
    </recommendedName>
</protein>
<evidence type="ECO:0000256" key="1">
    <source>
        <dbReference type="ARBA" id="ARBA00001231"/>
    </source>
</evidence>
<dbReference type="PRINTS" id="PR00738">
    <property type="entry name" value="GLHYDRLASE20"/>
</dbReference>
<dbReference type="Proteomes" id="UP001498398">
    <property type="component" value="Unassembled WGS sequence"/>
</dbReference>
<name>A0ABR1IU93_9AGAR</name>
<keyword evidence="5" id="KW-0325">Glycoprotein</keyword>
<proteinExistence type="inferred from homology"/>
<feature type="domain" description="Beta-hexosaminidase eukaryotic type N-terminal" evidence="10">
    <location>
        <begin position="21"/>
        <end position="156"/>
    </location>
</feature>
<evidence type="ECO:0000313" key="12">
    <source>
        <dbReference type="Proteomes" id="UP001498398"/>
    </source>
</evidence>
<feature type="domain" description="Glycoside hydrolase family 20 catalytic" evidence="9">
    <location>
        <begin position="179"/>
        <end position="511"/>
    </location>
</feature>
<evidence type="ECO:0000256" key="7">
    <source>
        <dbReference type="PIRNR" id="PIRNR001093"/>
    </source>
</evidence>
<comment type="caution">
    <text evidence="11">The sequence shown here is derived from an EMBL/GenBank/DDBJ whole genome shotgun (WGS) entry which is preliminary data.</text>
</comment>
<dbReference type="InterPro" id="IPR029018">
    <property type="entry name" value="Hex-like_dom2"/>
</dbReference>
<dbReference type="GO" id="GO:0004563">
    <property type="term" value="F:beta-N-acetylhexosaminidase activity"/>
    <property type="evidence" value="ECO:0007669"/>
    <property type="project" value="UniProtKB-EC"/>
</dbReference>
<dbReference type="SUPFAM" id="SSF51445">
    <property type="entry name" value="(Trans)glycosidases"/>
    <property type="match status" value="1"/>
</dbReference>
<evidence type="ECO:0000256" key="6">
    <source>
        <dbReference type="ARBA" id="ARBA00023295"/>
    </source>
</evidence>
<dbReference type="InterPro" id="IPR017853">
    <property type="entry name" value="GH"/>
</dbReference>
<dbReference type="PANTHER" id="PTHR22600">
    <property type="entry name" value="BETA-HEXOSAMINIDASE"/>
    <property type="match status" value="1"/>
</dbReference>
<evidence type="ECO:0000256" key="8">
    <source>
        <dbReference type="SAM" id="SignalP"/>
    </source>
</evidence>
<reference evidence="11 12" key="1">
    <citation type="submission" date="2024-01" db="EMBL/GenBank/DDBJ databases">
        <title>A draft genome for the cacao thread blight pathogen Marasmiellus scandens.</title>
        <authorList>
            <person name="Baruah I.K."/>
            <person name="Leung J."/>
            <person name="Bukari Y."/>
            <person name="Amoako-Attah I."/>
            <person name="Meinhardt L.W."/>
            <person name="Bailey B.A."/>
            <person name="Cohen S.P."/>
        </authorList>
    </citation>
    <scope>NUCLEOTIDE SEQUENCE [LARGE SCALE GENOMIC DNA]</scope>
    <source>
        <strain evidence="11 12">GH-19</strain>
    </source>
</reference>
<dbReference type="Gene3D" id="3.20.20.80">
    <property type="entry name" value="Glycosidases"/>
    <property type="match status" value="1"/>
</dbReference>
<dbReference type="InterPro" id="IPR025705">
    <property type="entry name" value="Beta_hexosaminidase_sua/sub"/>
</dbReference>
<dbReference type="SUPFAM" id="SSF55545">
    <property type="entry name" value="beta-N-acetylhexosaminidase-like domain"/>
    <property type="match status" value="1"/>
</dbReference>
<accession>A0ABR1IU93</accession>
<dbReference type="EC" id="3.2.1.52" evidence="7"/>
<keyword evidence="11" id="KW-0413">Isomerase</keyword>
<dbReference type="PANTHER" id="PTHR22600:SF26">
    <property type="entry name" value="BETA-N-ACETYLHEXOSAMINIDASE"/>
    <property type="match status" value="1"/>
</dbReference>
<keyword evidence="6 7" id="KW-0326">Glycosidase</keyword>
<dbReference type="Pfam" id="PF14845">
    <property type="entry name" value="Glycohydro_20b2"/>
    <property type="match status" value="1"/>
</dbReference>
<dbReference type="CDD" id="cd06562">
    <property type="entry name" value="GH20_HexA_HexB-like"/>
    <property type="match status" value="1"/>
</dbReference>
<dbReference type="GO" id="GO:0016853">
    <property type="term" value="F:isomerase activity"/>
    <property type="evidence" value="ECO:0007669"/>
    <property type="project" value="UniProtKB-KW"/>
</dbReference>
<evidence type="ECO:0000256" key="2">
    <source>
        <dbReference type="ARBA" id="ARBA00006285"/>
    </source>
</evidence>
<keyword evidence="4 7" id="KW-0378">Hydrolase</keyword>
<organism evidence="11 12">
    <name type="scientific">Marasmiellus scandens</name>
    <dbReference type="NCBI Taxonomy" id="2682957"/>
    <lineage>
        <taxon>Eukaryota</taxon>
        <taxon>Fungi</taxon>
        <taxon>Dikarya</taxon>
        <taxon>Basidiomycota</taxon>
        <taxon>Agaricomycotina</taxon>
        <taxon>Agaricomycetes</taxon>
        <taxon>Agaricomycetidae</taxon>
        <taxon>Agaricales</taxon>
        <taxon>Marasmiineae</taxon>
        <taxon>Omphalotaceae</taxon>
        <taxon>Marasmiellus</taxon>
    </lineage>
</organism>
<evidence type="ECO:0000259" key="10">
    <source>
        <dbReference type="Pfam" id="PF14845"/>
    </source>
</evidence>
<evidence type="ECO:0000259" key="9">
    <source>
        <dbReference type="Pfam" id="PF00728"/>
    </source>
</evidence>
<evidence type="ECO:0000256" key="3">
    <source>
        <dbReference type="ARBA" id="ARBA00022729"/>
    </source>
</evidence>
<comment type="catalytic activity">
    <reaction evidence="1 7">
        <text>Hydrolysis of terminal non-reducing N-acetyl-D-hexosamine residues in N-acetyl-beta-D-hexosaminides.</text>
        <dbReference type="EC" id="3.2.1.52"/>
    </reaction>
</comment>
<evidence type="ECO:0000313" key="11">
    <source>
        <dbReference type="EMBL" id="KAK7438250.1"/>
    </source>
</evidence>
<dbReference type="InterPro" id="IPR015883">
    <property type="entry name" value="Glyco_hydro_20_cat"/>
</dbReference>
<feature type="chain" id="PRO_5046816741" description="Beta-hexosaminidase" evidence="8">
    <location>
        <begin position="21"/>
        <end position="556"/>
    </location>
</feature>